<dbReference type="InterPro" id="IPR039448">
    <property type="entry name" value="Beta_helix"/>
</dbReference>
<dbReference type="RefSeq" id="WP_136081959.1">
    <property type="nucleotide sequence ID" value="NZ_CAAHFG010000003.1"/>
</dbReference>
<sequence length="1100" mass="118090">MRASILAWVVFGCLGAVAQQERVDTPDCNSLSDYANGGSWNEFRFEVVERVDDALANDGNAFKCIRGKDFFGKEVYGYDRLDSGTAQSIIPCPEPGSQYVFSARARLSGAGNNGRVFVEFINDAGVKTNAVEFIVSAANYTDFSQTFTVPSDAVWCHVWILQNDPQDAAMLVDSVSLKSADPDDTPAVPTGLAIDDKSSSMVRLQWNAVAGANGYLIERKHDSDNSTKWRTVVRTFEGGGQTNFLDAVDTSTSKVLEPGVKYDYRISAFGDYGNSAASSVVSVTLDTRTDSPGGTTYYIDATGGSDSNAGTSEGTAWQSFIPLDRLNLAAGDSVFLKRGESWNEPMNLHGGGAAGSEVVVSSYGSSTNKPIINVESRAHAAIRMIDVSHVRISDLEIANFHPFHRKVRRYALEAGSWQAVGVTNLHFNNLFVNGVRCVANRGDGGSASDGRGGAGLRVVGNIRSEDTKEMIYDVSITDCRFEDVEMFSMHLHDIDGLVVSNNVAERSGFCAILTRRLFNAVISHNRFYDGGYYETCDDNAHIGFYGGSDVVIEHNLIDTTHNTASGQSMNFDGTDNYTIQYNYMKDSEAGSFVLNHQASNNVFRYNVSEGIGETQWMRNLGALDTHIYNNTVYLKPGQDVNFIYNGHTINAAEDPATNVWCHNNIFYSAGGTITGDLINSIPGSSGIFISNNVYYGTFTELPVEDGHPLYADPQFEGPIGSGSVDGFQLLETSPYIESGIIISNNGGLDYWGTPVSATNAPSIGAHQPVGISAPTLIWEETFAGQTMTDPADNPAKNIAKQYNDLWIESNGGVTNGGDGARAILSTGGSGQSRDMYYILSGDSIGAGDYELTLEVDNIGNNGWLDVAVFDVYNGTGTSGDCVEYDFLGGQGATFGATMGPSPVSGAPTAKTNQLGTTLRIGGLADNDVPSVVGMHTIPFSYDGNGDLVLAFIAGANVSNGKSSYFDSLQIRKVSDNSAYSTWSNSYSLVYGPEGDDDVDGLNNLAEYGIGGNPTNGFVDGNLPTFGSGSAGLEYIYAYRADDATLDYTLETTTNLISNVWTNTGYNVTGTNQAGGTFGYVTNLIDSAESKRFIRLKIERN</sequence>
<dbReference type="InterPro" id="IPR013783">
    <property type="entry name" value="Ig-like_fold"/>
</dbReference>
<dbReference type="EMBL" id="CAAHFG010000003">
    <property type="protein sequence ID" value="VGO16456.1"/>
    <property type="molecule type" value="Genomic_DNA"/>
</dbReference>
<keyword evidence="4" id="KW-1185">Reference proteome</keyword>
<evidence type="ECO:0000313" key="4">
    <source>
        <dbReference type="Proteomes" id="UP000366872"/>
    </source>
</evidence>
<dbReference type="SMART" id="SM00060">
    <property type="entry name" value="FN3"/>
    <property type="match status" value="1"/>
</dbReference>
<evidence type="ECO:0000256" key="1">
    <source>
        <dbReference type="SAM" id="SignalP"/>
    </source>
</evidence>
<dbReference type="Gene3D" id="2.160.20.10">
    <property type="entry name" value="Single-stranded right-handed beta-helix, Pectin lyase-like"/>
    <property type="match status" value="1"/>
</dbReference>
<dbReference type="Pfam" id="PF13229">
    <property type="entry name" value="Beta_helix"/>
    <property type="match status" value="1"/>
</dbReference>
<dbReference type="Proteomes" id="UP000366872">
    <property type="component" value="Unassembled WGS sequence"/>
</dbReference>
<dbReference type="Gene3D" id="2.60.120.260">
    <property type="entry name" value="Galactose-binding domain-like"/>
    <property type="match status" value="1"/>
</dbReference>
<evidence type="ECO:0000259" key="2">
    <source>
        <dbReference type="PROSITE" id="PS50853"/>
    </source>
</evidence>
<gene>
    <name evidence="3" type="ORF">PDESU_05047</name>
</gene>
<reference evidence="3 4" key="1">
    <citation type="submission" date="2019-04" db="EMBL/GenBank/DDBJ databases">
        <authorList>
            <person name="Van Vliet M D."/>
        </authorList>
    </citation>
    <scope>NUCLEOTIDE SEQUENCE [LARGE SCALE GENOMIC DNA]</scope>
    <source>
        <strain evidence="3 4">F1</strain>
    </source>
</reference>
<proteinExistence type="predicted"/>
<dbReference type="AlphaFoldDB" id="A0A6C2UAU9"/>
<organism evidence="3 4">
    <name type="scientific">Pontiella desulfatans</name>
    <dbReference type="NCBI Taxonomy" id="2750659"/>
    <lineage>
        <taxon>Bacteria</taxon>
        <taxon>Pseudomonadati</taxon>
        <taxon>Kiritimatiellota</taxon>
        <taxon>Kiritimatiellia</taxon>
        <taxon>Kiritimatiellales</taxon>
        <taxon>Pontiellaceae</taxon>
        <taxon>Pontiella</taxon>
    </lineage>
</organism>
<dbReference type="InterPro" id="IPR011050">
    <property type="entry name" value="Pectin_lyase_fold/virulence"/>
</dbReference>
<protein>
    <recommendedName>
        <fullName evidence="2">Fibronectin type-III domain-containing protein</fullName>
    </recommendedName>
</protein>
<feature type="domain" description="Fibronectin type-III" evidence="2">
    <location>
        <begin position="188"/>
        <end position="290"/>
    </location>
</feature>
<dbReference type="InterPro" id="IPR036116">
    <property type="entry name" value="FN3_sf"/>
</dbReference>
<dbReference type="SUPFAM" id="SSF49265">
    <property type="entry name" value="Fibronectin type III"/>
    <property type="match status" value="1"/>
</dbReference>
<evidence type="ECO:0000313" key="3">
    <source>
        <dbReference type="EMBL" id="VGO16456.1"/>
    </source>
</evidence>
<feature type="signal peptide" evidence="1">
    <location>
        <begin position="1"/>
        <end position="18"/>
    </location>
</feature>
<dbReference type="Gene3D" id="2.60.40.10">
    <property type="entry name" value="Immunoglobulins"/>
    <property type="match status" value="1"/>
</dbReference>
<dbReference type="SUPFAM" id="SSF51126">
    <property type="entry name" value="Pectin lyase-like"/>
    <property type="match status" value="2"/>
</dbReference>
<keyword evidence="1" id="KW-0732">Signal</keyword>
<feature type="chain" id="PRO_5025528019" description="Fibronectin type-III domain-containing protein" evidence="1">
    <location>
        <begin position="19"/>
        <end position="1100"/>
    </location>
</feature>
<dbReference type="CDD" id="cd00063">
    <property type="entry name" value="FN3"/>
    <property type="match status" value="1"/>
</dbReference>
<dbReference type="InterPro" id="IPR012334">
    <property type="entry name" value="Pectin_lyas_fold"/>
</dbReference>
<dbReference type="PROSITE" id="PS50853">
    <property type="entry name" value="FN3"/>
    <property type="match status" value="1"/>
</dbReference>
<dbReference type="InterPro" id="IPR003961">
    <property type="entry name" value="FN3_dom"/>
</dbReference>
<accession>A0A6C2UAU9</accession>
<name>A0A6C2UAU9_PONDE</name>